<dbReference type="AlphaFoldDB" id="A0A0A9DDS8"/>
<feature type="compositionally biased region" description="Basic residues" evidence="1">
    <location>
        <begin position="1"/>
        <end position="12"/>
    </location>
</feature>
<evidence type="ECO:0000313" key="2">
    <source>
        <dbReference type="EMBL" id="JAD86724.1"/>
    </source>
</evidence>
<evidence type="ECO:0000256" key="1">
    <source>
        <dbReference type="SAM" id="MobiDB-lite"/>
    </source>
</evidence>
<accession>A0A0A9DDS8</accession>
<feature type="compositionally biased region" description="Basic and acidic residues" evidence="1">
    <location>
        <begin position="13"/>
        <end position="33"/>
    </location>
</feature>
<name>A0A0A9DDS8_ARUDO</name>
<protein>
    <submittedName>
        <fullName evidence="2">Uncharacterized protein</fullName>
    </submittedName>
</protein>
<reference evidence="2" key="1">
    <citation type="submission" date="2014-09" db="EMBL/GenBank/DDBJ databases">
        <authorList>
            <person name="Magalhaes I.L.F."/>
            <person name="Oliveira U."/>
            <person name="Santos F.R."/>
            <person name="Vidigal T.H.D.A."/>
            <person name="Brescovit A.D."/>
            <person name="Santos A.J."/>
        </authorList>
    </citation>
    <scope>NUCLEOTIDE SEQUENCE</scope>
    <source>
        <tissue evidence="2">Shoot tissue taken approximately 20 cm above the soil surface</tissue>
    </source>
</reference>
<feature type="region of interest" description="Disordered" evidence="1">
    <location>
        <begin position="1"/>
        <end position="100"/>
    </location>
</feature>
<feature type="compositionally biased region" description="Basic and acidic residues" evidence="1">
    <location>
        <begin position="81"/>
        <end position="95"/>
    </location>
</feature>
<reference evidence="2" key="2">
    <citation type="journal article" date="2015" name="Data Brief">
        <title>Shoot transcriptome of the giant reed, Arundo donax.</title>
        <authorList>
            <person name="Barrero R.A."/>
            <person name="Guerrero F.D."/>
            <person name="Moolhuijzen P."/>
            <person name="Goolsby J.A."/>
            <person name="Tidwell J."/>
            <person name="Bellgard S.E."/>
            <person name="Bellgard M.I."/>
        </authorList>
    </citation>
    <scope>NUCLEOTIDE SEQUENCE</scope>
    <source>
        <tissue evidence="2">Shoot tissue taken approximately 20 cm above the soil surface</tissue>
    </source>
</reference>
<proteinExistence type="predicted"/>
<sequence length="135" mass="14851">MGHGHHHHHHKQHEISDKAKLNHAKGDHEGKDMDQEEEESLVDGATEKIDDENSHESKATIRKRSSSSSSNATDGEPANSESDRSPDKALSREDSSIPNSNLVFGYLNLFSDGVVSPSPELVLCFVLQTCTCQVF</sequence>
<dbReference type="EMBL" id="GBRH01211171">
    <property type="protein sequence ID" value="JAD86724.1"/>
    <property type="molecule type" value="Transcribed_RNA"/>
</dbReference>
<organism evidence="2">
    <name type="scientific">Arundo donax</name>
    <name type="common">Giant reed</name>
    <name type="synonym">Donax arundinaceus</name>
    <dbReference type="NCBI Taxonomy" id="35708"/>
    <lineage>
        <taxon>Eukaryota</taxon>
        <taxon>Viridiplantae</taxon>
        <taxon>Streptophyta</taxon>
        <taxon>Embryophyta</taxon>
        <taxon>Tracheophyta</taxon>
        <taxon>Spermatophyta</taxon>
        <taxon>Magnoliopsida</taxon>
        <taxon>Liliopsida</taxon>
        <taxon>Poales</taxon>
        <taxon>Poaceae</taxon>
        <taxon>PACMAD clade</taxon>
        <taxon>Arundinoideae</taxon>
        <taxon>Arundineae</taxon>
        <taxon>Arundo</taxon>
    </lineage>
</organism>
<feature type="compositionally biased region" description="Basic and acidic residues" evidence="1">
    <location>
        <begin position="45"/>
        <end position="59"/>
    </location>
</feature>